<sequence length="548" mass="64363">MKVFLYILFTFSTLLGHAQNKQLSIIRSEESVISKKLDEDELNVDADPKEKEMLLLRLKQQSEALNYHVGVLRCVNKLMRLYSSQGRSREVVDLGNDIKKSITDKKDLQGIISTIYRLNALNLGYLGLDDASQKDFRTAITYAETIENRDAKLYKLSLCYQNMNVYFAKKYLENRKYGDSTVYYLNKSQELAKQIRDNNGVVSNSLKYSQIAFNDMRLGMYYLQDTDTPGNLKQAEKYLLEAAKIYNNRQYDIPPDDRVMMLNQLSWLYLEKKDYKTSIDYAKQALTMEKEYRDPENRVESYEFLASSYLETGEKEQSKFYMDRYTLLKDSLTLADKKNADVSMKKMVSEVDNEHKMLTQRQWLLTGLLFCGLAIFIWILWGRKKRSLRKKYEEMISKLQNETLSNQSYENNAEPIPAIKNGISNDTEKDLLVRLENFEAQEVFLDKDITLTTVATMFNTNTKYLSETIKKYRSQNFSNYINSLRVNYIVHKLYNEPRYRDYKISYLAEQCGFATYQVFILAFRKEHGVTPSYFIQNLKHDKVITLEQ</sequence>
<evidence type="ECO:0000256" key="4">
    <source>
        <dbReference type="SAM" id="Phobius"/>
    </source>
</evidence>
<dbReference type="GO" id="GO:0003677">
    <property type="term" value="F:DNA binding"/>
    <property type="evidence" value="ECO:0007669"/>
    <property type="project" value="UniProtKB-KW"/>
</dbReference>
<dbReference type="Pfam" id="PF12833">
    <property type="entry name" value="HTH_18"/>
    <property type="match status" value="1"/>
</dbReference>
<evidence type="ECO:0000256" key="3">
    <source>
        <dbReference type="ARBA" id="ARBA00023163"/>
    </source>
</evidence>
<dbReference type="EMBL" id="FXUO01000007">
    <property type="protein sequence ID" value="SMP95683.1"/>
    <property type="molecule type" value="Genomic_DNA"/>
</dbReference>
<dbReference type="Gene3D" id="1.10.10.60">
    <property type="entry name" value="Homeodomain-like"/>
    <property type="match status" value="2"/>
</dbReference>
<proteinExistence type="predicted"/>
<keyword evidence="4" id="KW-0472">Membrane</keyword>
<keyword evidence="7" id="KW-1185">Reference proteome</keyword>
<evidence type="ECO:0000313" key="6">
    <source>
        <dbReference type="EMBL" id="SMP95683.1"/>
    </source>
</evidence>
<evidence type="ECO:0000256" key="1">
    <source>
        <dbReference type="ARBA" id="ARBA00023015"/>
    </source>
</evidence>
<feature type="domain" description="HTH araC/xylS-type" evidence="5">
    <location>
        <begin position="429"/>
        <end position="537"/>
    </location>
</feature>
<evidence type="ECO:0000259" key="5">
    <source>
        <dbReference type="PROSITE" id="PS01124"/>
    </source>
</evidence>
<dbReference type="RefSeq" id="WP_283417627.1">
    <property type="nucleotide sequence ID" value="NZ_FXUO01000007.1"/>
</dbReference>
<dbReference type="Proteomes" id="UP001158050">
    <property type="component" value="Unassembled WGS sequence"/>
</dbReference>
<comment type="caution">
    <text evidence="6">The sequence shown here is derived from an EMBL/GenBank/DDBJ whole genome shotgun (WGS) entry which is preliminary data.</text>
</comment>
<protein>
    <submittedName>
        <fullName evidence="6">AraC-type DNA-binding protein</fullName>
    </submittedName>
</protein>
<gene>
    <name evidence="6" type="ORF">SAMN05421679_107228</name>
</gene>
<dbReference type="PROSITE" id="PS01124">
    <property type="entry name" value="HTH_ARAC_FAMILY_2"/>
    <property type="match status" value="1"/>
</dbReference>
<dbReference type="PANTHER" id="PTHR43280:SF2">
    <property type="entry name" value="HTH-TYPE TRANSCRIPTIONAL REGULATOR EXSA"/>
    <property type="match status" value="1"/>
</dbReference>
<keyword evidence="4" id="KW-1133">Transmembrane helix</keyword>
<dbReference type="SUPFAM" id="SSF48452">
    <property type="entry name" value="TPR-like"/>
    <property type="match status" value="1"/>
</dbReference>
<dbReference type="InterPro" id="IPR018060">
    <property type="entry name" value="HTH_AraC"/>
</dbReference>
<dbReference type="Gene3D" id="1.25.40.10">
    <property type="entry name" value="Tetratricopeptide repeat domain"/>
    <property type="match status" value="1"/>
</dbReference>
<dbReference type="PANTHER" id="PTHR43280">
    <property type="entry name" value="ARAC-FAMILY TRANSCRIPTIONAL REGULATOR"/>
    <property type="match status" value="1"/>
</dbReference>
<accession>A0ABY1R5S0</accession>
<name>A0ABY1R5S0_9FLAO</name>
<dbReference type="SUPFAM" id="SSF46689">
    <property type="entry name" value="Homeodomain-like"/>
    <property type="match status" value="1"/>
</dbReference>
<dbReference type="InterPro" id="IPR009057">
    <property type="entry name" value="Homeodomain-like_sf"/>
</dbReference>
<keyword evidence="3" id="KW-0804">Transcription</keyword>
<evidence type="ECO:0000313" key="7">
    <source>
        <dbReference type="Proteomes" id="UP001158050"/>
    </source>
</evidence>
<keyword evidence="1" id="KW-0805">Transcription regulation</keyword>
<dbReference type="InterPro" id="IPR011990">
    <property type="entry name" value="TPR-like_helical_dom_sf"/>
</dbReference>
<dbReference type="SMART" id="SM00342">
    <property type="entry name" value="HTH_ARAC"/>
    <property type="match status" value="1"/>
</dbReference>
<keyword evidence="2 6" id="KW-0238">DNA-binding</keyword>
<reference evidence="6 7" key="1">
    <citation type="submission" date="2017-05" db="EMBL/GenBank/DDBJ databases">
        <authorList>
            <person name="Varghese N."/>
            <person name="Submissions S."/>
        </authorList>
    </citation>
    <scope>NUCLEOTIDE SEQUENCE [LARGE SCALE GENOMIC DNA]</scope>
    <source>
        <strain evidence="6 7">DSM 18015</strain>
    </source>
</reference>
<evidence type="ECO:0000256" key="2">
    <source>
        <dbReference type="ARBA" id="ARBA00023125"/>
    </source>
</evidence>
<organism evidence="6 7">
    <name type="scientific">Epilithonimonas pallida</name>
    <dbReference type="NCBI Taxonomy" id="373671"/>
    <lineage>
        <taxon>Bacteria</taxon>
        <taxon>Pseudomonadati</taxon>
        <taxon>Bacteroidota</taxon>
        <taxon>Flavobacteriia</taxon>
        <taxon>Flavobacteriales</taxon>
        <taxon>Weeksellaceae</taxon>
        <taxon>Chryseobacterium group</taxon>
        <taxon>Epilithonimonas</taxon>
    </lineage>
</organism>
<keyword evidence="4" id="KW-0812">Transmembrane</keyword>
<feature type="transmembrane region" description="Helical" evidence="4">
    <location>
        <begin position="363"/>
        <end position="381"/>
    </location>
</feature>